<dbReference type="Gene3D" id="3.40.50.1820">
    <property type="entry name" value="alpha/beta hydrolase"/>
    <property type="match status" value="1"/>
</dbReference>
<gene>
    <name evidence="3" type="ORF">LG368_03810</name>
</gene>
<dbReference type="InterPro" id="IPR029058">
    <property type="entry name" value="AB_hydrolase_fold"/>
</dbReference>
<accession>A0A9X1LC11</accession>
<keyword evidence="3" id="KW-0378">Hydrolase</keyword>
<dbReference type="InterPro" id="IPR022529">
    <property type="entry name" value="DUF3530"/>
</dbReference>
<feature type="compositionally biased region" description="Polar residues" evidence="1">
    <location>
        <begin position="153"/>
        <end position="173"/>
    </location>
</feature>
<organism evidence="3 4">
    <name type="scientific">Marinomonas algarum</name>
    <dbReference type="NCBI Taxonomy" id="2883105"/>
    <lineage>
        <taxon>Bacteria</taxon>
        <taxon>Pseudomonadati</taxon>
        <taxon>Pseudomonadota</taxon>
        <taxon>Gammaproteobacteria</taxon>
        <taxon>Oceanospirillales</taxon>
        <taxon>Oceanospirillaceae</taxon>
        <taxon>Marinomonas</taxon>
    </lineage>
</organism>
<dbReference type="GO" id="GO:0016787">
    <property type="term" value="F:hydrolase activity"/>
    <property type="evidence" value="ECO:0007669"/>
    <property type="project" value="UniProtKB-KW"/>
</dbReference>
<dbReference type="Proteomes" id="UP001139095">
    <property type="component" value="Unassembled WGS sequence"/>
</dbReference>
<keyword evidence="4" id="KW-1185">Reference proteome</keyword>
<feature type="chain" id="PRO_5040883384" evidence="2">
    <location>
        <begin position="26"/>
        <end position="342"/>
    </location>
</feature>
<dbReference type="EMBL" id="JAJATW010000003">
    <property type="protein sequence ID" value="MCB5161022.1"/>
    <property type="molecule type" value="Genomic_DNA"/>
</dbReference>
<keyword evidence="2" id="KW-0732">Signal</keyword>
<protein>
    <submittedName>
        <fullName evidence="3">Alpha/beta hydrolase family protein</fullName>
    </submittedName>
</protein>
<name>A0A9X1LC11_9GAMM</name>
<feature type="signal peptide" evidence="2">
    <location>
        <begin position="1"/>
        <end position="25"/>
    </location>
</feature>
<sequence>MHKINRQLALFGVLLGLFNSAGLLAENSTKESENTRIENNDYVMPQPQQTRISALKKSLANRQIDHQIQNLNAGDDRFLTLYQPPYTATNQGCVVILHADNQHPDWPDVIAPLRNALPNYSWCTLSVEIPDIIQRAQAVISSPSAEQADTEQTEANPIENTTNTDDGSRTSNDVPLDELPNQDLVFGRLQATLDQAQAQDIEQFVLLGYQTGASYALAFLAENPDTAQALIMIDVDVPENRDRQGMTRYRLAQRIRQVNQPTLDYYASKSGSEQFARWRQQAANQRGADGRHYQQWNALPTPISSHENKATLVQTVRGFLKQNTEQVDQKNTLPSAEKGLFY</sequence>
<dbReference type="AlphaFoldDB" id="A0A9X1LC11"/>
<feature type="region of interest" description="Disordered" evidence="1">
    <location>
        <begin position="143"/>
        <end position="178"/>
    </location>
</feature>
<dbReference type="Pfam" id="PF12048">
    <property type="entry name" value="DUF3530"/>
    <property type="match status" value="1"/>
</dbReference>
<evidence type="ECO:0000256" key="1">
    <source>
        <dbReference type="SAM" id="MobiDB-lite"/>
    </source>
</evidence>
<evidence type="ECO:0000313" key="4">
    <source>
        <dbReference type="Proteomes" id="UP001139095"/>
    </source>
</evidence>
<evidence type="ECO:0000313" key="3">
    <source>
        <dbReference type="EMBL" id="MCB5161022.1"/>
    </source>
</evidence>
<comment type="caution">
    <text evidence="3">The sequence shown here is derived from an EMBL/GenBank/DDBJ whole genome shotgun (WGS) entry which is preliminary data.</text>
</comment>
<reference evidence="3" key="1">
    <citation type="submission" date="2021-10" db="EMBL/GenBank/DDBJ databases">
        <title>Marinomonas pontica sp. nov., isolated from the Black Sea.</title>
        <authorList>
            <person name="Zhao L.-H."/>
            <person name="Xue J.-H."/>
        </authorList>
    </citation>
    <scope>NUCLEOTIDE SEQUENCE</scope>
    <source>
        <strain evidence="3">E8</strain>
    </source>
</reference>
<dbReference type="SUPFAM" id="SSF53474">
    <property type="entry name" value="alpha/beta-Hydrolases"/>
    <property type="match status" value="1"/>
</dbReference>
<dbReference type="RefSeq" id="WP_226753402.1">
    <property type="nucleotide sequence ID" value="NZ_JAJATW010000003.1"/>
</dbReference>
<evidence type="ECO:0000256" key="2">
    <source>
        <dbReference type="SAM" id="SignalP"/>
    </source>
</evidence>
<proteinExistence type="predicted"/>